<organism evidence="1 2">
    <name type="scientific">Zunongwangia endophytica</name>
    <dbReference type="NCBI Taxonomy" id="1808945"/>
    <lineage>
        <taxon>Bacteria</taxon>
        <taxon>Pseudomonadati</taxon>
        <taxon>Bacteroidota</taxon>
        <taxon>Flavobacteriia</taxon>
        <taxon>Flavobacteriales</taxon>
        <taxon>Flavobacteriaceae</taxon>
        <taxon>Zunongwangia</taxon>
    </lineage>
</organism>
<evidence type="ECO:0000313" key="1">
    <source>
        <dbReference type="EMBL" id="MFC4029313.1"/>
    </source>
</evidence>
<dbReference type="RefSeq" id="WP_290230816.1">
    <property type="nucleotide sequence ID" value="NZ_JAUFPZ010000002.1"/>
</dbReference>
<comment type="caution">
    <text evidence="1">The sequence shown here is derived from an EMBL/GenBank/DDBJ whole genome shotgun (WGS) entry which is preliminary data.</text>
</comment>
<proteinExistence type="predicted"/>
<dbReference type="EMBL" id="JBHSAS010000031">
    <property type="protein sequence ID" value="MFC4029313.1"/>
    <property type="molecule type" value="Genomic_DNA"/>
</dbReference>
<accession>A0ABV8HB53</accession>
<evidence type="ECO:0000313" key="2">
    <source>
        <dbReference type="Proteomes" id="UP001595793"/>
    </source>
</evidence>
<sequence>MNKWKVAFWCCLILLVTVTIFASYSIIDQAYTLNYHKVNYVDTESDFENLIEIINKTDFTKTQVQKVLKDHNNYEFMEFQKDTISLNQIKLIF</sequence>
<name>A0ABV8HB53_9FLAO</name>
<keyword evidence="2" id="KW-1185">Reference proteome</keyword>
<gene>
    <name evidence="1" type="ORF">ACFOS1_17980</name>
</gene>
<dbReference type="Proteomes" id="UP001595793">
    <property type="component" value="Unassembled WGS sequence"/>
</dbReference>
<reference evidence="2" key="1">
    <citation type="journal article" date="2019" name="Int. J. Syst. Evol. Microbiol.">
        <title>The Global Catalogue of Microorganisms (GCM) 10K type strain sequencing project: providing services to taxonomists for standard genome sequencing and annotation.</title>
        <authorList>
            <consortium name="The Broad Institute Genomics Platform"/>
            <consortium name="The Broad Institute Genome Sequencing Center for Infectious Disease"/>
            <person name="Wu L."/>
            <person name="Ma J."/>
        </authorList>
    </citation>
    <scope>NUCLEOTIDE SEQUENCE [LARGE SCALE GENOMIC DNA]</scope>
    <source>
        <strain evidence="2">CECT 9128</strain>
    </source>
</reference>
<protein>
    <submittedName>
        <fullName evidence="1">Uncharacterized protein</fullName>
    </submittedName>
</protein>